<proteinExistence type="predicted"/>
<reference evidence="1 2" key="1">
    <citation type="submission" date="2019-02" db="EMBL/GenBank/DDBJ databases">
        <title>Prokaryotic population dynamics and viral predation in marine succession experiment using metagenomics: the confinement effect.</title>
        <authorList>
            <person name="Haro-Moreno J.M."/>
            <person name="Rodriguez-Valera F."/>
            <person name="Lopez-Perez M."/>
        </authorList>
    </citation>
    <scope>NUCLEOTIDE SEQUENCE [LARGE SCALE GENOMIC DNA]</scope>
    <source>
        <strain evidence="1">MED-G158</strain>
    </source>
</reference>
<dbReference type="Proteomes" id="UP000320404">
    <property type="component" value="Unassembled WGS sequence"/>
</dbReference>
<gene>
    <name evidence="1" type="ORF">EVA69_03565</name>
</gene>
<evidence type="ECO:0000313" key="2">
    <source>
        <dbReference type="Proteomes" id="UP000320404"/>
    </source>
</evidence>
<accession>A0A520S0B9</accession>
<comment type="caution">
    <text evidence="1">The sequence shown here is derived from an EMBL/GenBank/DDBJ whole genome shotgun (WGS) entry which is preliminary data.</text>
</comment>
<organism evidence="1 2">
    <name type="scientific">OM182 bacterium</name>
    <dbReference type="NCBI Taxonomy" id="2510334"/>
    <lineage>
        <taxon>Bacteria</taxon>
        <taxon>Pseudomonadati</taxon>
        <taxon>Pseudomonadota</taxon>
        <taxon>Gammaproteobacteria</taxon>
        <taxon>OMG group</taxon>
        <taxon>OM182 clade</taxon>
    </lineage>
</organism>
<evidence type="ECO:0000313" key="1">
    <source>
        <dbReference type="EMBL" id="RZO75922.1"/>
    </source>
</evidence>
<dbReference type="AlphaFoldDB" id="A0A520S0B9"/>
<name>A0A520S0B9_9GAMM</name>
<protein>
    <submittedName>
        <fullName evidence="1">Uncharacterized protein</fullName>
    </submittedName>
</protein>
<sequence>MILSKVSFVSAQDYDNPEDEFDAIFTPLQQVEGSQCARYHNWNSETVTPLFNDQLLLFRNAYAAVTLADDEWLKTLVTDGDAYLDMYGFISNVRQLAQNDMGVKYMYQETFDASIEQHRLLGSSLSSAPDAIVGIFWCQPMGTDTAPRFTGGYAYLKVVDGDWKFHTR</sequence>
<dbReference type="EMBL" id="SHAH01000042">
    <property type="protein sequence ID" value="RZO75922.1"/>
    <property type="molecule type" value="Genomic_DNA"/>
</dbReference>